<organism evidence="1 2">
    <name type="scientific">Clostridium botulinum (strain Langeland / NCTC 10281 / Type F)</name>
    <dbReference type="NCBI Taxonomy" id="441772"/>
    <lineage>
        <taxon>Bacteria</taxon>
        <taxon>Bacillati</taxon>
        <taxon>Bacillota</taxon>
        <taxon>Clostridia</taxon>
        <taxon>Eubacteriales</taxon>
        <taxon>Clostridiaceae</taxon>
        <taxon>Clostridium</taxon>
    </lineage>
</organism>
<dbReference type="KEGG" id="cbf:CLI_0590"/>
<accession>A7GAR5</accession>
<proteinExistence type="predicted"/>
<reference evidence="2" key="1">
    <citation type="submission" date="2007-06" db="EMBL/GenBank/DDBJ databases">
        <authorList>
            <person name="Brinkac L.M."/>
            <person name="Daugherty S."/>
            <person name="Dodson R.J."/>
            <person name="Madupu R."/>
            <person name="Brown J.L."/>
            <person name="Bruce D."/>
            <person name="Detter C."/>
            <person name="Munk C."/>
            <person name="Smith L.A."/>
            <person name="Smith T.J."/>
            <person name="White O."/>
            <person name="Brettin T.S."/>
        </authorList>
    </citation>
    <scope>NUCLEOTIDE SEQUENCE [LARGE SCALE GENOMIC DNA]</scope>
    <source>
        <strain evidence="2">Langeland / NCTC 10281 / Type F</strain>
    </source>
</reference>
<sequence length="41" mass="5016">MYIEAEENHYSMSFLSVEIIITIFKGIKTRNTFRENRYLEK</sequence>
<evidence type="ECO:0000313" key="1">
    <source>
        <dbReference type="EMBL" id="ABS39429.1"/>
    </source>
</evidence>
<name>A7GAR5_CLOBL</name>
<dbReference type="Proteomes" id="UP000002410">
    <property type="component" value="Chromosome"/>
</dbReference>
<dbReference type="HOGENOM" id="CLU_3267872_0_0_9"/>
<dbReference type="AlphaFoldDB" id="A7GAR5"/>
<dbReference type="EMBL" id="CP000728">
    <property type="protein sequence ID" value="ABS39429.1"/>
    <property type="molecule type" value="Genomic_DNA"/>
</dbReference>
<evidence type="ECO:0000313" key="2">
    <source>
        <dbReference type="Proteomes" id="UP000002410"/>
    </source>
</evidence>
<protein>
    <submittedName>
        <fullName evidence="1">Uncharacterized protein</fullName>
    </submittedName>
</protein>
<gene>
    <name evidence="1" type="ordered locus">CLI_0590</name>
</gene>